<dbReference type="AlphaFoldDB" id="A0A317YE48"/>
<dbReference type="Proteomes" id="UP000251960">
    <property type="component" value="Chromosome 1"/>
</dbReference>
<evidence type="ECO:0000313" key="1">
    <source>
        <dbReference type="EMBL" id="PWZ56386.1"/>
    </source>
</evidence>
<proteinExistence type="predicted"/>
<name>A0A317YE48_MAIZE</name>
<dbReference type="PROSITE" id="PS51257">
    <property type="entry name" value="PROKAR_LIPOPROTEIN"/>
    <property type="match status" value="1"/>
</dbReference>
<comment type="caution">
    <text evidence="1">The sequence shown here is derived from an EMBL/GenBank/DDBJ whole genome shotgun (WGS) entry which is preliminary data.</text>
</comment>
<organism evidence="1">
    <name type="scientific">Zea mays</name>
    <name type="common">Maize</name>
    <dbReference type="NCBI Taxonomy" id="4577"/>
    <lineage>
        <taxon>Eukaryota</taxon>
        <taxon>Viridiplantae</taxon>
        <taxon>Streptophyta</taxon>
        <taxon>Embryophyta</taxon>
        <taxon>Tracheophyta</taxon>
        <taxon>Spermatophyta</taxon>
        <taxon>Magnoliopsida</taxon>
        <taxon>Liliopsida</taxon>
        <taxon>Poales</taxon>
        <taxon>Poaceae</taxon>
        <taxon>PACMAD clade</taxon>
        <taxon>Panicoideae</taxon>
        <taxon>Andropogonodae</taxon>
        <taxon>Andropogoneae</taxon>
        <taxon>Tripsacinae</taxon>
        <taxon>Zea</taxon>
    </lineage>
</organism>
<gene>
    <name evidence="1" type="ORF">Zm00014a_042718</name>
</gene>
<protein>
    <submittedName>
        <fullName evidence="1">Uncharacterized protein</fullName>
    </submittedName>
</protein>
<sequence length="302" mass="33804">MPRARYASSLPALCACLAPAHKVRNRRPADPAPDCRKPRKPSCNQSAKSARLAVFPCAECNIVVGVDILLDKFAYLQRGSLEFPLMHFNEIQRISAYIQTLSPGPTKPAKTHLSLSNTLAINATNQFPLQTDSPDSEYDKETSLFIYLFHSCRWGNGGTETVILTSQRLEDSVSNQASRDDVEDMSRASGEAEDGELKKVVRIRKPNVRVGGPEWTRELQALITVTPTVQNKCLCLARVNTSYFVLQAMVMWGSAKRMEFDRDAKILGRNFVIDLLSYEDNSCRYAIPANIQHRLINIAKKD</sequence>
<dbReference type="EMBL" id="NCVQ01000001">
    <property type="protein sequence ID" value="PWZ56386.1"/>
    <property type="molecule type" value="Genomic_DNA"/>
</dbReference>
<accession>A0A317YE48</accession>
<reference evidence="1" key="1">
    <citation type="journal article" date="2018" name="Nat. Genet.">
        <title>Extensive intraspecific gene order and gene structural variations between Mo17 and other maize genomes.</title>
        <authorList>
            <person name="Sun S."/>
            <person name="Zhou Y."/>
            <person name="Chen J."/>
            <person name="Shi J."/>
            <person name="Zhao H."/>
            <person name="Zhao H."/>
            <person name="Song W."/>
            <person name="Zhang M."/>
            <person name="Cui Y."/>
            <person name="Dong X."/>
            <person name="Liu H."/>
            <person name="Ma X."/>
            <person name="Jiao Y."/>
            <person name="Wang B."/>
            <person name="Wei X."/>
            <person name="Stein J.C."/>
            <person name="Glaubitz J.C."/>
            <person name="Lu F."/>
            <person name="Yu G."/>
            <person name="Liang C."/>
            <person name="Fengler K."/>
            <person name="Li B."/>
            <person name="Rafalski A."/>
            <person name="Schnable P.S."/>
            <person name="Ware D.H."/>
            <person name="Buckler E.S."/>
            <person name="Lai J."/>
        </authorList>
    </citation>
    <scope>NUCLEOTIDE SEQUENCE [LARGE SCALE GENOMIC DNA]</scope>
    <source>
        <tissue evidence="1">Seedling</tissue>
    </source>
</reference>